<gene>
    <name evidence="1" type="ORF">A2Z42_00225</name>
</gene>
<protein>
    <submittedName>
        <fullName evidence="1">Uncharacterized protein</fullName>
    </submittedName>
</protein>
<evidence type="ECO:0000313" key="1">
    <source>
        <dbReference type="EMBL" id="OGY27271.1"/>
    </source>
</evidence>
<reference evidence="1 2" key="1">
    <citation type="journal article" date="2016" name="Nat. Commun.">
        <title>Thousands of microbial genomes shed light on interconnected biogeochemical processes in an aquifer system.</title>
        <authorList>
            <person name="Anantharaman K."/>
            <person name="Brown C.T."/>
            <person name="Hug L.A."/>
            <person name="Sharon I."/>
            <person name="Castelle C.J."/>
            <person name="Probst A.J."/>
            <person name="Thomas B.C."/>
            <person name="Singh A."/>
            <person name="Wilkins M.J."/>
            <person name="Karaoz U."/>
            <person name="Brodie E.L."/>
            <person name="Williams K.H."/>
            <person name="Hubbard S.S."/>
            <person name="Banfield J.F."/>
        </authorList>
    </citation>
    <scope>NUCLEOTIDE SEQUENCE [LARGE SCALE GENOMIC DNA]</scope>
</reference>
<organism evidence="1 2">
    <name type="scientific">Candidatus Woykebacteria bacterium RBG_19FT_COMBO_43_10</name>
    <dbReference type="NCBI Taxonomy" id="1802598"/>
    <lineage>
        <taxon>Bacteria</taxon>
        <taxon>Candidatus Woykeibacteriota</taxon>
    </lineage>
</organism>
<accession>A0A1G1WI43</accession>
<evidence type="ECO:0000313" key="2">
    <source>
        <dbReference type="Proteomes" id="UP000176645"/>
    </source>
</evidence>
<dbReference type="AlphaFoldDB" id="A0A1G1WI43"/>
<dbReference type="EMBL" id="MHCU01000043">
    <property type="protein sequence ID" value="OGY27271.1"/>
    <property type="molecule type" value="Genomic_DNA"/>
</dbReference>
<sequence length="62" mass="7469">MVTKSIEEIIPVLFRVVFFRLTFGSPTFLKRQYRPASFVGFIIKHRRVKINRFKIGQTYWFG</sequence>
<name>A0A1G1WI43_9BACT</name>
<comment type="caution">
    <text evidence="1">The sequence shown here is derived from an EMBL/GenBank/DDBJ whole genome shotgun (WGS) entry which is preliminary data.</text>
</comment>
<dbReference type="Proteomes" id="UP000176645">
    <property type="component" value="Unassembled WGS sequence"/>
</dbReference>
<proteinExistence type="predicted"/>